<evidence type="ECO:0000256" key="2">
    <source>
        <dbReference type="ARBA" id="ARBA00022448"/>
    </source>
</evidence>
<accession>A0ABS4SKC3</accession>
<evidence type="ECO:0000256" key="1">
    <source>
        <dbReference type="ARBA" id="ARBA00004651"/>
    </source>
</evidence>
<dbReference type="CDD" id="cd06261">
    <property type="entry name" value="TM_PBP2"/>
    <property type="match status" value="1"/>
</dbReference>
<evidence type="ECO:0000259" key="8">
    <source>
        <dbReference type="PROSITE" id="PS50928"/>
    </source>
</evidence>
<feature type="domain" description="ABC transmembrane type-1" evidence="8">
    <location>
        <begin position="59"/>
        <end position="239"/>
    </location>
</feature>
<evidence type="ECO:0000256" key="3">
    <source>
        <dbReference type="ARBA" id="ARBA00022475"/>
    </source>
</evidence>
<comment type="similarity">
    <text evidence="7">Belongs to the binding-protein-dependent transport system permease family.</text>
</comment>
<protein>
    <submittedName>
        <fullName evidence="9">NitT/TauT family transport system permease protein</fullName>
    </submittedName>
</protein>
<dbReference type="PANTHER" id="PTHR30151:SF38">
    <property type="entry name" value="ALIPHATIC SULFONATES TRANSPORT PERMEASE PROTEIN SSUC-RELATED"/>
    <property type="match status" value="1"/>
</dbReference>
<evidence type="ECO:0000313" key="10">
    <source>
        <dbReference type="Proteomes" id="UP000781958"/>
    </source>
</evidence>
<dbReference type="EMBL" id="JAGINP010000009">
    <property type="protein sequence ID" value="MBP2293012.1"/>
    <property type="molecule type" value="Genomic_DNA"/>
</dbReference>
<dbReference type="PROSITE" id="PS50928">
    <property type="entry name" value="ABC_TM1"/>
    <property type="match status" value="1"/>
</dbReference>
<evidence type="ECO:0000256" key="6">
    <source>
        <dbReference type="ARBA" id="ARBA00023136"/>
    </source>
</evidence>
<dbReference type="InterPro" id="IPR035906">
    <property type="entry name" value="MetI-like_sf"/>
</dbReference>
<feature type="transmembrane region" description="Helical" evidence="7">
    <location>
        <begin position="97"/>
        <end position="117"/>
    </location>
</feature>
<dbReference type="Pfam" id="PF00528">
    <property type="entry name" value="BPD_transp_1"/>
    <property type="match status" value="1"/>
</dbReference>
<dbReference type="Proteomes" id="UP000781958">
    <property type="component" value="Unassembled WGS sequence"/>
</dbReference>
<evidence type="ECO:0000256" key="7">
    <source>
        <dbReference type="RuleBase" id="RU363032"/>
    </source>
</evidence>
<name>A0ABS4SKC3_9PROT</name>
<organism evidence="9 10">
    <name type="scientific">Azospirillum rugosum</name>
    <dbReference type="NCBI Taxonomy" id="416170"/>
    <lineage>
        <taxon>Bacteria</taxon>
        <taxon>Pseudomonadati</taxon>
        <taxon>Pseudomonadota</taxon>
        <taxon>Alphaproteobacteria</taxon>
        <taxon>Rhodospirillales</taxon>
        <taxon>Azospirillaceae</taxon>
        <taxon>Azospirillum</taxon>
    </lineage>
</organism>
<reference evidence="9 10" key="1">
    <citation type="submission" date="2021-03" db="EMBL/GenBank/DDBJ databases">
        <title>Genomic Encyclopedia of Type Strains, Phase III (KMG-III): the genomes of soil and plant-associated and newly described type strains.</title>
        <authorList>
            <person name="Whitman W."/>
        </authorList>
    </citation>
    <scope>NUCLEOTIDE SEQUENCE [LARGE SCALE GENOMIC DNA]</scope>
    <source>
        <strain evidence="9 10">IMMIB AFH-6</strain>
    </source>
</reference>
<dbReference type="SUPFAM" id="SSF161098">
    <property type="entry name" value="MetI-like"/>
    <property type="match status" value="1"/>
</dbReference>
<evidence type="ECO:0000256" key="5">
    <source>
        <dbReference type="ARBA" id="ARBA00022989"/>
    </source>
</evidence>
<dbReference type="PANTHER" id="PTHR30151">
    <property type="entry name" value="ALKANE SULFONATE ABC TRANSPORTER-RELATED, MEMBRANE SUBUNIT"/>
    <property type="match status" value="1"/>
</dbReference>
<gene>
    <name evidence="9" type="ORF">J2851_002794</name>
</gene>
<comment type="caution">
    <text evidence="9">The sequence shown here is derived from an EMBL/GenBank/DDBJ whole genome shotgun (WGS) entry which is preliminary data.</text>
</comment>
<evidence type="ECO:0000313" key="9">
    <source>
        <dbReference type="EMBL" id="MBP2293012.1"/>
    </source>
</evidence>
<feature type="transmembrane region" description="Helical" evidence="7">
    <location>
        <begin position="59"/>
        <end position="85"/>
    </location>
</feature>
<keyword evidence="3" id="KW-1003">Cell membrane</keyword>
<dbReference type="RefSeq" id="WP_209766877.1">
    <property type="nucleotide sequence ID" value="NZ_JAGINP010000009.1"/>
</dbReference>
<feature type="transmembrane region" description="Helical" evidence="7">
    <location>
        <begin position="211"/>
        <end position="235"/>
    </location>
</feature>
<dbReference type="InterPro" id="IPR000515">
    <property type="entry name" value="MetI-like"/>
</dbReference>
<proteinExistence type="inferred from homology"/>
<keyword evidence="2 7" id="KW-0813">Transport</keyword>
<keyword evidence="6 7" id="KW-0472">Membrane</keyword>
<comment type="subcellular location">
    <subcellularLocation>
        <location evidence="1 7">Cell membrane</location>
        <topology evidence="1 7">Multi-pass membrane protein</topology>
    </subcellularLocation>
</comment>
<keyword evidence="5 7" id="KW-1133">Transmembrane helix</keyword>
<dbReference type="Gene3D" id="1.10.3720.10">
    <property type="entry name" value="MetI-like"/>
    <property type="match status" value="1"/>
</dbReference>
<keyword evidence="10" id="KW-1185">Reference proteome</keyword>
<evidence type="ECO:0000256" key="4">
    <source>
        <dbReference type="ARBA" id="ARBA00022692"/>
    </source>
</evidence>
<sequence>MPTLRRHLVVLWPILSLALLVGLWALAADLASSRALPGPAAVFEALVREASSGALFHHLGVTLARMAAAFVIAMSVGSALGILLGRSAAADRLFGPWLTVFLNIPALVVIVLAYVWFGLTEAAAIGAVAVNKIPNATVVLREGARAIDEQYVEMARTFRMARSDVLRHVILPQLTPYFAAAARSGLALIWKIVLVVELLGRSDGVGFQINLYFQMFDVAGILAYTVAFVAVVQLLELCVLQPVESRLTRWRPVRAEA</sequence>
<keyword evidence="4 7" id="KW-0812">Transmembrane</keyword>